<dbReference type="EMBL" id="KK853027">
    <property type="protein sequence ID" value="KDR12298.1"/>
    <property type="molecule type" value="Genomic_DNA"/>
</dbReference>
<sequence length="100" mass="11286">MSAVFRVLGKPLLLKPDRVVCVVLAACFLHNYLMSKKSTRPPDNMFDRHNAQTGVVEPGTWRAEGMPDGNMSLLVIRNSFCTRHVSLWHCGNSCLFQHTE</sequence>
<evidence type="ECO:0000313" key="2">
    <source>
        <dbReference type="Proteomes" id="UP000027135"/>
    </source>
</evidence>
<reference evidence="1 2" key="1">
    <citation type="journal article" date="2014" name="Nat. Commun.">
        <title>Molecular traces of alternative social organization in a termite genome.</title>
        <authorList>
            <person name="Terrapon N."/>
            <person name="Li C."/>
            <person name="Robertson H.M."/>
            <person name="Ji L."/>
            <person name="Meng X."/>
            <person name="Booth W."/>
            <person name="Chen Z."/>
            <person name="Childers C.P."/>
            <person name="Glastad K.M."/>
            <person name="Gokhale K."/>
            <person name="Gowin J."/>
            <person name="Gronenberg W."/>
            <person name="Hermansen R.A."/>
            <person name="Hu H."/>
            <person name="Hunt B.G."/>
            <person name="Huylmans A.K."/>
            <person name="Khalil S.M."/>
            <person name="Mitchell R.D."/>
            <person name="Munoz-Torres M.C."/>
            <person name="Mustard J.A."/>
            <person name="Pan H."/>
            <person name="Reese J.T."/>
            <person name="Scharf M.E."/>
            <person name="Sun F."/>
            <person name="Vogel H."/>
            <person name="Xiao J."/>
            <person name="Yang W."/>
            <person name="Yang Z."/>
            <person name="Yang Z."/>
            <person name="Zhou J."/>
            <person name="Zhu J."/>
            <person name="Brent C.S."/>
            <person name="Elsik C.G."/>
            <person name="Goodisman M.A."/>
            <person name="Liberles D.A."/>
            <person name="Roe R.M."/>
            <person name="Vargo E.L."/>
            <person name="Vilcinskas A."/>
            <person name="Wang J."/>
            <person name="Bornberg-Bauer E."/>
            <person name="Korb J."/>
            <person name="Zhang G."/>
            <person name="Liebig J."/>
        </authorList>
    </citation>
    <scope>NUCLEOTIDE SEQUENCE [LARGE SCALE GENOMIC DNA]</scope>
    <source>
        <tissue evidence="1">Whole organism</tissue>
    </source>
</reference>
<evidence type="ECO:0008006" key="3">
    <source>
        <dbReference type="Google" id="ProtNLM"/>
    </source>
</evidence>
<keyword evidence="2" id="KW-1185">Reference proteome</keyword>
<dbReference type="Proteomes" id="UP000027135">
    <property type="component" value="Unassembled WGS sequence"/>
</dbReference>
<accession>A0A067R3A6</accession>
<dbReference type="AlphaFoldDB" id="A0A067R3A6"/>
<dbReference type="InParanoid" id="A0A067R3A6"/>
<proteinExistence type="predicted"/>
<organism evidence="1 2">
    <name type="scientific">Zootermopsis nevadensis</name>
    <name type="common">Dampwood termite</name>
    <dbReference type="NCBI Taxonomy" id="136037"/>
    <lineage>
        <taxon>Eukaryota</taxon>
        <taxon>Metazoa</taxon>
        <taxon>Ecdysozoa</taxon>
        <taxon>Arthropoda</taxon>
        <taxon>Hexapoda</taxon>
        <taxon>Insecta</taxon>
        <taxon>Pterygota</taxon>
        <taxon>Neoptera</taxon>
        <taxon>Polyneoptera</taxon>
        <taxon>Dictyoptera</taxon>
        <taxon>Blattodea</taxon>
        <taxon>Blattoidea</taxon>
        <taxon>Termitoidae</taxon>
        <taxon>Termopsidae</taxon>
        <taxon>Zootermopsis</taxon>
    </lineage>
</organism>
<protein>
    <recommendedName>
        <fullName evidence="3">DDE Tnp4 domain-containing protein</fullName>
    </recommendedName>
</protein>
<evidence type="ECO:0000313" key="1">
    <source>
        <dbReference type="EMBL" id="KDR12298.1"/>
    </source>
</evidence>
<name>A0A067R3A6_ZOONE</name>
<gene>
    <name evidence="1" type="ORF">L798_13815</name>
</gene>